<evidence type="ECO:0000256" key="1">
    <source>
        <dbReference type="SAM" id="Phobius"/>
    </source>
</evidence>
<gene>
    <name evidence="2" type="ORF">K457DRAFT_781215</name>
</gene>
<sequence length="67" mass="7955">MTFTSMVTARKWMIFLTFEKKLEDLVIMFVKVVKEIQKDNLKRKVLIIYMIKSVGTFLILVLMAQKI</sequence>
<keyword evidence="1" id="KW-1133">Transmembrane helix</keyword>
<dbReference type="EMBL" id="KV442080">
    <property type="protein sequence ID" value="OAQ25290.1"/>
    <property type="molecule type" value="Genomic_DNA"/>
</dbReference>
<evidence type="ECO:0000313" key="2">
    <source>
        <dbReference type="EMBL" id="OAQ25290.1"/>
    </source>
</evidence>
<keyword evidence="3" id="KW-1185">Reference proteome</keyword>
<protein>
    <submittedName>
        <fullName evidence="2">Uncharacterized protein</fullName>
    </submittedName>
</protein>
<reference evidence="2 3" key="1">
    <citation type="submission" date="2016-05" db="EMBL/GenBank/DDBJ databases">
        <title>Genome sequencing reveals origins of a unique bacterial endosymbiosis in the earliest lineages of terrestrial Fungi.</title>
        <authorList>
            <consortium name="DOE Joint Genome Institute"/>
            <person name="Uehling J."/>
            <person name="Gryganskyi A."/>
            <person name="Hameed K."/>
            <person name="Tschaplinski T."/>
            <person name="Misztal P."/>
            <person name="Wu S."/>
            <person name="Desiro A."/>
            <person name="Vande Pol N."/>
            <person name="Du Z.-Y."/>
            <person name="Zienkiewicz A."/>
            <person name="Zienkiewicz K."/>
            <person name="Morin E."/>
            <person name="Tisserant E."/>
            <person name="Splivallo R."/>
            <person name="Hainaut M."/>
            <person name="Henrissat B."/>
            <person name="Ohm R."/>
            <person name="Kuo A."/>
            <person name="Yan J."/>
            <person name="Lipzen A."/>
            <person name="Nolan M."/>
            <person name="Labutti K."/>
            <person name="Barry K."/>
            <person name="Goldstein A."/>
            <person name="Labbe J."/>
            <person name="Schadt C."/>
            <person name="Tuskan G."/>
            <person name="Grigoriev I."/>
            <person name="Martin F."/>
            <person name="Vilgalys R."/>
            <person name="Bonito G."/>
        </authorList>
    </citation>
    <scope>NUCLEOTIDE SEQUENCE [LARGE SCALE GENOMIC DNA]</scope>
    <source>
        <strain evidence="2 3">AG-77</strain>
    </source>
</reference>
<proteinExistence type="predicted"/>
<accession>A0A197JJF9</accession>
<feature type="transmembrane region" description="Helical" evidence="1">
    <location>
        <begin position="45"/>
        <end position="64"/>
    </location>
</feature>
<organism evidence="2 3">
    <name type="scientific">Linnemannia elongata AG-77</name>
    <dbReference type="NCBI Taxonomy" id="1314771"/>
    <lineage>
        <taxon>Eukaryota</taxon>
        <taxon>Fungi</taxon>
        <taxon>Fungi incertae sedis</taxon>
        <taxon>Mucoromycota</taxon>
        <taxon>Mortierellomycotina</taxon>
        <taxon>Mortierellomycetes</taxon>
        <taxon>Mortierellales</taxon>
        <taxon>Mortierellaceae</taxon>
        <taxon>Linnemannia</taxon>
    </lineage>
</organism>
<dbReference type="Proteomes" id="UP000078512">
    <property type="component" value="Unassembled WGS sequence"/>
</dbReference>
<name>A0A197JJF9_9FUNG</name>
<dbReference type="AlphaFoldDB" id="A0A197JJF9"/>
<keyword evidence="1" id="KW-0812">Transmembrane</keyword>
<keyword evidence="1" id="KW-0472">Membrane</keyword>
<evidence type="ECO:0000313" key="3">
    <source>
        <dbReference type="Proteomes" id="UP000078512"/>
    </source>
</evidence>